<dbReference type="SMART" id="SM00427">
    <property type="entry name" value="H2B"/>
    <property type="match status" value="1"/>
</dbReference>
<dbReference type="EMBL" id="CATNWA010001310">
    <property type="protein sequence ID" value="CAI9539792.1"/>
    <property type="molecule type" value="Genomic_DNA"/>
</dbReference>
<name>A0ABN9AUS1_9NEOB</name>
<dbReference type="InterPro" id="IPR000558">
    <property type="entry name" value="Histone_H2B"/>
</dbReference>
<comment type="similarity">
    <text evidence="1">Belongs to the histone H2B family.</text>
</comment>
<feature type="domain" description="Core Histone H2A/H2B/H3" evidence="2">
    <location>
        <begin position="9"/>
        <end position="48"/>
    </location>
</feature>
<organism evidence="3 4">
    <name type="scientific">Staurois parvus</name>
    <dbReference type="NCBI Taxonomy" id="386267"/>
    <lineage>
        <taxon>Eukaryota</taxon>
        <taxon>Metazoa</taxon>
        <taxon>Chordata</taxon>
        <taxon>Craniata</taxon>
        <taxon>Vertebrata</taxon>
        <taxon>Euteleostomi</taxon>
        <taxon>Amphibia</taxon>
        <taxon>Batrachia</taxon>
        <taxon>Anura</taxon>
        <taxon>Neobatrachia</taxon>
        <taxon>Ranoidea</taxon>
        <taxon>Ranidae</taxon>
        <taxon>Staurois</taxon>
    </lineage>
</organism>
<dbReference type="PRINTS" id="PR00621">
    <property type="entry name" value="HISTONEH2B"/>
</dbReference>
<evidence type="ECO:0000256" key="1">
    <source>
        <dbReference type="ARBA" id="ARBA00006846"/>
    </source>
</evidence>
<accession>A0ABN9AUS1</accession>
<dbReference type="PANTHER" id="PTHR23428">
    <property type="entry name" value="HISTONE H2B"/>
    <property type="match status" value="1"/>
</dbReference>
<dbReference type="InterPro" id="IPR009072">
    <property type="entry name" value="Histone-fold"/>
</dbReference>
<dbReference type="Gene3D" id="1.10.20.10">
    <property type="entry name" value="Histone, subunit A"/>
    <property type="match status" value="1"/>
</dbReference>
<dbReference type="InterPro" id="IPR007125">
    <property type="entry name" value="H2A/H2B/H3"/>
</dbReference>
<dbReference type="SUPFAM" id="SSF47113">
    <property type="entry name" value="Histone-fold"/>
    <property type="match status" value="1"/>
</dbReference>
<keyword evidence="4" id="KW-1185">Reference proteome</keyword>
<reference evidence="3" key="1">
    <citation type="submission" date="2023-05" db="EMBL/GenBank/DDBJ databases">
        <authorList>
            <person name="Stuckert A."/>
        </authorList>
    </citation>
    <scope>NUCLEOTIDE SEQUENCE</scope>
</reference>
<proteinExistence type="inferred from homology"/>
<evidence type="ECO:0000313" key="3">
    <source>
        <dbReference type="EMBL" id="CAI9539792.1"/>
    </source>
</evidence>
<protein>
    <recommendedName>
        <fullName evidence="2">Core Histone H2A/H2B/H3 domain-containing protein</fullName>
    </recommendedName>
</protein>
<comment type="caution">
    <text evidence="3">The sequence shown here is derived from an EMBL/GenBank/DDBJ whole genome shotgun (WGS) entry which is preliminary data.</text>
</comment>
<sequence length="127" mass="15019">MARSGGRLGRRVYAIYVYKVLKWVHPDTGISSKAMSIMDSFVNDFFDRQLPPPAQRKKKMTIILQWPPQPPDLHPTEHLWDVVEWEICIMDVQLTNLQQRLDTIMSIWTKIFEECFQHLVESIPHEE</sequence>
<gene>
    <name evidence="3" type="ORF">SPARVUS_LOCUS1643922</name>
</gene>
<dbReference type="Proteomes" id="UP001162483">
    <property type="component" value="Unassembled WGS sequence"/>
</dbReference>
<evidence type="ECO:0000313" key="4">
    <source>
        <dbReference type="Proteomes" id="UP001162483"/>
    </source>
</evidence>
<dbReference type="Pfam" id="PF00125">
    <property type="entry name" value="Histone"/>
    <property type="match status" value="1"/>
</dbReference>
<evidence type="ECO:0000259" key="2">
    <source>
        <dbReference type="Pfam" id="PF00125"/>
    </source>
</evidence>